<accession>A0A6J0LMU7</accession>
<reference evidence="2" key="1">
    <citation type="journal article" date="2019" name="Database">
        <title>The radish genome database (RadishGD): an integrated information resource for radish genomics.</title>
        <authorList>
            <person name="Yu H.J."/>
            <person name="Baek S."/>
            <person name="Lee Y.J."/>
            <person name="Cho A."/>
            <person name="Mun J.H."/>
        </authorList>
    </citation>
    <scope>NUCLEOTIDE SEQUENCE [LARGE SCALE GENOMIC DNA]</scope>
    <source>
        <strain evidence="2">cv. WK10039</strain>
    </source>
</reference>
<dbReference type="Pfam" id="PF13966">
    <property type="entry name" value="zf-RVT"/>
    <property type="match status" value="1"/>
</dbReference>
<dbReference type="PANTHER" id="PTHR33116:SF84">
    <property type="entry name" value="RNA-DIRECTED DNA POLYMERASE"/>
    <property type="match status" value="1"/>
</dbReference>
<proteinExistence type="predicted"/>
<dbReference type="AlphaFoldDB" id="A0A6J0LMU7"/>
<dbReference type="OrthoDB" id="1109840at2759"/>
<evidence type="ECO:0000259" key="1">
    <source>
        <dbReference type="Pfam" id="PF13966"/>
    </source>
</evidence>
<dbReference type="KEGG" id="rsz:108832214"/>
<name>A0A6J0LMU7_RAPSA</name>
<dbReference type="Proteomes" id="UP000504610">
    <property type="component" value="Chromosome 1"/>
</dbReference>
<organism evidence="2 3">
    <name type="scientific">Raphanus sativus</name>
    <name type="common">Radish</name>
    <name type="synonym">Raphanus raphanistrum var. sativus</name>
    <dbReference type="NCBI Taxonomy" id="3726"/>
    <lineage>
        <taxon>Eukaryota</taxon>
        <taxon>Viridiplantae</taxon>
        <taxon>Streptophyta</taxon>
        <taxon>Embryophyta</taxon>
        <taxon>Tracheophyta</taxon>
        <taxon>Spermatophyta</taxon>
        <taxon>Magnoliopsida</taxon>
        <taxon>eudicotyledons</taxon>
        <taxon>Gunneridae</taxon>
        <taxon>Pentapetalae</taxon>
        <taxon>rosids</taxon>
        <taxon>malvids</taxon>
        <taxon>Brassicales</taxon>
        <taxon>Brassicaceae</taxon>
        <taxon>Brassiceae</taxon>
        <taxon>Raphanus</taxon>
    </lineage>
</organism>
<protein>
    <submittedName>
        <fullName evidence="3">Uncharacterized protein LOC108832214</fullName>
    </submittedName>
</protein>
<reference evidence="3" key="2">
    <citation type="submission" date="2025-08" db="UniProtKB">
        <authorList>
            <consortium name="RefSeq"/>
        </authorList>
    </citation>
    <scope>IDENTIFICATION</scope>
    <source>
        <tissue evidence="3">Leaf</tissue>
    </source>
</reference>
<dbReference type="GeneID" id="108832214"/>
<sequence>MLRLKQDLQLFLRCNVGDGNTASFWFDYWTDLGPLILMFGSSGPRSLRIPLNATVSGAVTNGNWNLPPARLERERESSQEAVTLQIVLSTLQVPSAASGGDVYLWRNHSGGFGPSFSSRVTWERIRNPSPPVSWNSVVWFKEEIPRCSFITWTAYLGRLPTRDRLISWGLSVPSGCVLCSAADESISHLFFQCSFAAATWSRFCGRFMASPPATLAAIADHCLSLQGPHAPRAKAVMKLLNQVIVYSLWRERNVRIFRGVTLTQEAFFRGVDRAMRDRLLSLSHSRSSAQVAAPSLLELYFWFLSPFS</sequence>
<evidence type="ECO:0000313" key="3">
    <source>
        <dbReference type="RefSeq" id="XP_018461208.1"/>
    </source>
</evidence>
<evidence type="ECO:0000313" key="2">
    <source>
        <dbReference type="Proteomes" id="UP000504610"/>
    </source>
</evidence>
<dbReference type="PANTHER" id="PTHR33116">
    <property type="entry name" value="REVERSE TRANSCRIPTASE ZINC-BINDING DOMAIN-CONTAINING PROTEIN-RELATED-RELATED"/>
    <property type="match status" value="1"/>
</dbReference>
<dbReference type="RefSeq" id="XP_018461208.1">
    <property type="nucleotide sequence ID" value="XM_018605706.1"/>
</dbReference>
<keyword evidence="2" id="KW-1185">Reference proteome</keyword>
<gene>
    <name evidence="3" type="primary">LOC108832214</name>
</gene>
<dbReference type="InterPro" id="IPR026960">
    <property type="entry name" value="RVT-Znf"/>
</dbReference>
<feature type="domain" description="Reverse transcriptase zinc-binding" evidence="1">
    <location>
        <begin position="116"/>
        <end position="200"/>
    </location>
</feature>